<dbReference type="Proteomes" id="UP000011618">
    <property type="component" value="Unassembled WGS sequence"/>
</dbReference>
<sequence>MGALATTGVGKAQPVALERVHPAESETAVRSEDRIGFEVAATPGVDPTATDWVVDGRTGVRSNRTHRSRNYTYAPLLLSLSRRRREKVLSVSSSRTDS</sequence>
<evidence type="ECO:0000313" key="2">
    <source>
        <dbReference type="Proteomes" id="UP000011618"/>
    </source>
</evidence>
<protein>
    <submittedName>
        <fullName evidence="1">Uncharacterized protein</fullName>
    </submittedName>
</protein>
<dbReference type="PATRIC" id="fig|1227495.3.peg.922"/>
<accession>L9Z2M0</accession>
<proteinExistence type="predicted"/>
<reference evidence="1 2" key="1">
    <citation type="journal article" date="2014" name="PLoS Genet.">
        <title>Phylogenetically driven sequencing of extremely halophilic archaea reveals strategies for static and dynamic osmo-response.</title>
        <authorList>
            <person name="Becker E.A."/>
            <person name="Seitzer P.M."/>
            <person name="Tritt A."/>
            <person name="Larsen D."/>
            <person name="Krusor M."/>
            <person name="Yao A.I."/>
            <person name="Wu D."/>
            <person name="Madern D."/>
            <person name="Eisen J.A."/>
            <person name="Darling A.E."/>
            <person name="Facciotti M.T."/>
        </authorList>
    </citation>
    <scope>NUCLEOTIDE SEQUENCE [LARGE SCALE GENOMIC DNA]</scope>
    <source>
        <strain evidence="1 2">DSM 3751</strain>
    </source>
</reference>
<evidence type="ECO:0000313" key="1">
    <source>
        <dbReference type="EMBL" id="ELY80609.1"/>
    </source>
</evidence>
<organism evidence="1 2">
    <name type="scientific">Natrinema pallidum DSM 3751</name>
    <dbReference type="NCBI Taxonomy" id="1227495"/>
    <lineage>
        <taxon>Archaea</taxon>
        <taxon>Methanobacteriati</taxon>
        <taxon>Methanobacteriota</taxon>
        <taxon>Stenosarchaea group</taxon>
        <taxon>Halobacteria</taxon>
        <taxon>Halobacteriales</taxon>
        <taxon>Natrialbaceae</taxon>
        <taxon>Natrinema</taxon>
    </lineage>
</organism>
<comment type="caution">
    <text evidence="1">The sequence shown here is derived from an EMBL/GenBank/DDBJ whole genome shotgun (WGS) entry which is preliminary data.</text>
</comment>
<name>L9Z2M0_9EURY</name>
<gene>
    <name evidence="1" type="ORF">C487_04618</name>
</gene>
<dbReference type="EMBL" id="AOII01000032">
    <property type="protein sequence ID" value="ELY80609.1"/>
    <property type="molecule type" value="Genomic_DNA"/>
</dbReference>
<dbReference type="AlphaFoldDB" id="L9Z2M0"/>